<comment type="subunit">
    <text evidence="6">Homotetramer.</text>
</comment>
<dbReference type="SUPFAM" id="SSF51735">
    <property type="entry name" value="NAD(P)-binding Rossmann-fold domains"/>
    <property type="match status" value="1"/>
</dbReference>
<evidence type="ECO:0000256" key="3">
    <source>
        <dbReference type="ARBA" id="ARBA00023002"/>
    </source>
</evidence>
<gene>
    <name evidence="8" type="ORF">HLVA_09500</name>
</gene>
<evidence type="ECO:0000313" key="9">
    <source>
        <dbReference type="Proteomes" id="UP001321582"/>
    </source>
</evidence>
<dbReference type="PROSITE" id="PS00061">
    <property type="entry name" value="ADH_SHORT"/>
    <property type="match status" value="1"/>
</dbReference>
<dbReference type="PANTHER" id="PTHR42879">
    <property type="entry name" value="3-OXOACYL-(ACYL-CARRIER-PROTEIN) REDUCTASE"/>
    <property type="match status" value="1"/>
</dbReference>
<keyword evidence="6" id="KW-0444">Lipid biosynthesis</keyword>
<keyword evidence="6" id="KW-0276">Fatty acid metabolism</keyword>
<dbReference type="KEGG" id="haby:HLVA_09500"/>
<proteinExistence type="inferred from homology"/>
<dbReference type="InterPro" id="IPR050259">
    <property type="entry name" value="SDR"/>
</dbReference>
<keyword evidence="6" id="KW-0275">Fatty acid biosynthesis</keyword>
<comment type="catalytic activity">
    <reaction evidence="6">
        <text>a (3R)-hydroxyacyl-[ACP] + NADP(+) = a 3-oxoacyl-[ACP] + NADPH + H(+)</text>
        <dbReference type="Rhea" id="RHEA:17397"/>
        <dbReference type="Rhea" id="RHEA-COMP:9916"/>
        <dbReference type="Rhea" id="RHEA-COMP:9945"/>
        <dbReference type="ChEBI" id="CHEBI:15378"/>
        <dbReference type="ChEBI" id="CHEBI:57783"/>
        <dbReference type="ChEBI" id="CHEBI:58349"/>
        <dbReference type="ChEBI" id="CHEBI:78776"/>
        <dbReference type="ChEBI" id="CHEBI:78827"/>
        <dbReference type="EC" id="1.1.1.100"/>
    </reaction>
</comment>
<comment type="function">
    <text evidence="6">Catalyzes the NADPH-dependent reduction of beta-ketoacyl-ACP substrates to beta-hydroxyacyl-ACP products, the first reductive step in the elongation cycle of fatty acid biosynthesis.</text>
</comment>
<evidence type="ECO:0000259" key="7">
    <source>
        <dbReference type="SMART" id="SM00822"/>
    </source>
</evidence>
<dbReference type="NCBIfam" id="TIGR01830">
    <property type="entry name" value="3oxo_ACP_reduc"/>
    <property type="match status" value="1"/>
</dbReference>
<dbReference type="CDD" id="cd05333">
    <property type="entry name" value="BKR_SDR_c"/>
    <property type="match status" value="1"/>
</dbReference>
<name>A0AAU9D332_9FUSO</name>
<dbReference type="RefSeq" id="WP_307905313.1">
    <property type="nucleotide sequence ID" value="NZ_AP027059.1"/>
</dbReference>
<dbReference type="NCBIfam" id="NF004198">
    <property type="entry name" value="PRK05653.1-3"/>
    <property type="match status" value="1"/>
</dbReference>
<dbReference type="Proteomes" id="UP001321582">
    <property type="component" value="Chromosome"/>
</dbReference>
<comment type="similarity">
    <text evidence="1 6">Belongs to the short-chain dehydrogenases/reductases (SDR) family.</text>
</comment>
<dbReference type="PRINTS" id="PR00081">
    <property type="entry name" value="GDHRDH"/>
</dbReference>
<feature type="binding site" evidence="5">
    <location>
        <position position="188"/>
    </location>
    <ligand>
        <name>NADP(+)</name>
        <dbReference type="ChEBI" id="CHEBI:58349"/>
    </ligand>
</feature>
<accession>A0AAU9D332</accession>
<evidence type="ECO:0000256" key="4">
    <source>
        <dbReference type="PIRSR" id="PIRSR611284-1"/>
    </source>
</evidence>
<dbReference type="Pfam" id="PF13561">
    <property type="entry name" value="adh_short_C2"/>
    <property type="match status" value="1"/>
</dbReference>
<evidence type="ECO:0000256" key="2">
    <source>
        <dbReference type="ARBA" id="ARBA00022857"/>
    </source>
</evidence>
<keyword evidence="3 6" id="KW-0560">Oxidoreductase</keyword>
<keyword evidence="6" id="KW-0443">Lipid metabolism</keyword>
<evidence type="ECO:0000313" key="8">
    <source>
        <dbReference type="EMBL" id="BDU50381.1"/>
    </source>
</evidence>
<dbReference type="GO" id="GO:0051287">
    <property type="term" value="F:NAD binding"/>
    <property type="evidence" value="ECO:0007669"/>
    <property type="project" value="UniProtKB-UniRule"/>
</dbReference>
<feature type="domain" description="Ketoreductase" evidence="7">
    <location>
        <begin position="7"/>
        <end position="186"/>
    </location>
</feature>
<dbReference type="PRINTS" id="PR00080">
    <property type="entry name" value="SDRFAMILY"/>
</dbReference>
<sequence>MINLKDQIAVVTGSARGIGRAMAEKFAEAGAKVVITDILEDGEKTAQEIAEKYGVETKFIVSNVTDYESAKNLVKTTLEVFGKIDIFVNNAGITRDGLFLRMKEDDFDRVISVNLKGVFNCTQAVFKAMVKQRSGSIINISSVIGLIGNVGQTNYAASKAGILGITKSVAREGARRGIRVNAIAPGFIKTDMTHILKEEVQKQILSQIPMGEMGTPEDIANTALFLASDLSKYITGQVITIDGGMVM</sequence>
<feature type="binding site" evidence="5">
    <location>
        <begin position="63"/>
        <end position="64"/>
    </location>
    <ligand>
        <name>NADP(+)</name>
        <dbReference type="ChEBI" id="CHEBI:58349"/>
    </ligand>
</feature>
<comment type="pathway">
    <text evidence="6">Lipid metabolism; fatty acid biosynthesis.</text>
</comment>
<evidence type="ECO:0000256" key="5">
    <source>
        <dbReference type="PIRSR" id="PIRSR611284-2"/>
    </source>
</evidence>
<dbReference type="GO" id="GO:0004316">
    <property type="term" value="F:3-oxoacyl-[acyl-carrier-protein] reductase (NADPH) activity"/>
    <property type="evidence" value="ECO:0007669"/>
    <property type="project" value="UniProtKB-UniRule"/>
</dbReference>
<dbReference type="GO" id="GO:0006633">
    <property type="term" value="P:fatty acid biosynthetic process"/>
    <property type="evidence" value="ECO:0007669"/>
    <property type="project" value="UniProtKB-KW"/>
</dbReference>
<dbReference type="EC" id="1.1.1.100" evidence="6"/>
<feature type="binding site" evidence="5">
    <location>
        <begin position="155"/>
        <end position="159"/>
    </location>
    <ligand>
        <name>NADP(+)</name>
        <dbReference type="ChEBI" id="CHEBI:58349"/>
    </ligand>
</feature>
<evidence type="ECO:0000256" key="1">
    <source>
        <dbReference type="ARBA" id="ARBA00006484"/>
    </source>
</evidence>
<dbReference type="InterPro" id="IPR036291">
    <property type="entry name" value="NAD(P)-bd_dom_sf"/>
</dbReference>
<feature type="binding site" evidence="5">
    <location>
        <position position="90"/>
    </location>
    <ligand>
        <name>NADP(+)</name>
        <dbReference type="ChEBI" id="CHEBI:58349"/>
    </ligand>
</feature>
<dbReference type="InterPro" id="IPR057326">
    <property type="entry name" value="KR_dom"/>
</dbReference>
<dbReference type="Gene3D" id="3.40.50.720">
    <property type="entry name" value="NAD(P)-binding Rossmann-like Domain"/>
    <property type="match status" value="1"/>
</dbReference>
<keyword evidence="2 5" id="KW-0521">NADP</keyword>
<dbReference type="FunFam" id="3.40.50.720:FF:000115">
    <property type="entry name" value="3-oxoacyl-[acyl-carrier-protein] reductase FabG"/>
    <property type="match status" value="1"/>
</dbReference>
<dbReference type="SMART" id="SM00822">
    <property type="entry name" value="PKS_KR"/>
    <property type="match status" value="1"/>
</dbReference>
<organism evidence="8 9">
    <name type="scientific">Haliovirga abyssi</name>
    <dbReference type="NCBI Taxonomy" id="2996794"/>
    <lineage>
        <taxon>Bacteria</taxon>
        <taxon>Fusobacteriati</taxon>
        <taxon>Fusobacteriota</taxon>
        <taxon>Fusobacteriia</taxon>
        <taxon>Fusobacteriales</taxon>
        <taxon>Haliovirgaceae</taxon>
        <taxon>Haliovirga</taxon>
    </lineage>
</organism>
<dbReference type="AlphaFoldDB" id="A0AAU9D332"/>
<dbReference type="EMBL" id="AP027059">
    <property type="protein sequence ID" value="BDU50381.1"/>
    <property type="molecule type" value="Genomic_DNA"/>
</dbReference>
<dbReference type="InterPro" id="IPR020904">
    <property type="entry name" value="Sc_DH/Rdtase_CS"/>
</dbReference>
<dbReference type="InterPro" id="IPR002347">
    <property type="entry name" value="SDR_fam"/>
</dbReference>
<evidence type="ECO:0000256" key="6">
    <source>
        <dbReference type="RuleBase" id="RU366074"/>
    </source>
</evidence>
<dbReference type="NCBIfam" id="NF005559">
    <property type="entry name" value="PRK07231.1"/>
    <property type="match status" value="1"/>
</dbReference>
<dbReference type="NCBIfam" id="NF009466">
    <property type="entry name" value="PRK12826.1-2"/>
    <property type="match status" value="1"/>
</dbReference>
<reference evidence="8 9" key="1">
    <citation type="submission" date="2022-11" db="EMBL/GenBank/DDBJ databases">
        <title>Haliovirga abyssi gen. nov., sp. nov., a mesophilic fermentative bacterium isolated from the Iheya North hydrothermal field and the proposal of Haliovirgaceae fam. nov.</title>
        <authorList>
            <person name="Miyazaki U."/>
            <person name="Tame A."/>
            <person name="Miyazaki J."/>
            <person name="Takai K."/>
            <person name="Sawayama S."/>
            <person name="Kitajima M."/>
            <person name="Okamoto A."/>
            <person name="Nakagawa S."/>
        </authorList>
    </citation>
    <scope>NUCLEOTIDE SEQUENCE [LARGE SCALE GENOMIC DNA]</scope>
    <source>
        <strain evidence="8 9">IC12</strain>
    </source>
</reference>
<dbReference type="PANTHER" id="PTHR42879:SF2">
    <property type="entry name" value="3-OXOACYL-[ACYL-CARRIER-PROTEIN] REDUCTASE FABG"/>
    <property type="match status" value="1"/>
</dbReference>
<protein>
    <recommendedName>
        <fullName evidence="6">3-oxoacyl-[acyl-carrier-protein] reductase</fullName>
        <ecNumber evidence="6">1.1.1.100</ecNumber>
    </recommendedName>
</protein>
<dbReference type="InterPro" id="IPR011284">
    <property type="entry name" value="3oxo_ACP_reduc"/>
</dbReference>
<keyword evidence="9" id="KW-1185">Reference proteome</keyword>
<feature type="active site" description="Proton acceptor" evidence="4">
    <location>
        <position position="155"/>
    </location>
</feature>
<feature type="binding site" evidence="5">
    <location>
        <begin position="13"/>
        <end position="16"/>
    </location>
    <ligand>
        <name>NADP(+)</name>
        <dbReference type="ChEBI" id="CHEBI:58349"/>
    </ligand>
</feature>